<organism evidence="2 3">
    <name type="scientific">Mycena citricolor</name>
    <dbReference type="NCBI Taxonomy" id="2018698"/>
    <lineage>
        <taxon>Eukaryota</taxon>
        <taxon>Fungi</taxon>
        <taxon>Dikarya</taxon>
        <taxon>Basidiomycota</taxon>
        <taxon>Agaricomycotina</taxon>
        <taxon>Agaricomycetes</taxon>
        <taxon>Agaricomycetidae</taxon>
        <taxon>Agaricales</taxon>
        <taxon>Marasmiineae</taxon>
        <taxon>Mycenaceae</taxon>
        <taxon>Mycena</taxon>
    </lineage>
</organism>
<gene>
    <name evidence="2" type="ORF">MYCIT1_LOCUS1656</name>
</gene>
<feature type="region of interest" description="Disordered" evidence="1">
    <location>
        <begin position="1"/>
        <end position="25"/>
    </location>
</feature>
<keyword evidence="3" id="KW-1185">Reference proteome</keyword>
<sequence length="123" mass="14364">MRATRRVLPPRHQTRSIPGQTFSRHPTTLYEIPSSLHAHLSHRGRGDASKRMVMMPRKRRTGTQNPLQPSRTTIFGTPDLLRPSRDENFCRRSRCLLIFLARLLTQLRKLIGAWTRRSRLILT</sequence>
<feature type="compositionally biased region" description="Polar residues" evidence="1">
    <location>
        <begin position="62"/>
        <end position="75"/>
    </location>
</feature>
<dbReference type="AlphaFoldDB" id="A0AAD2GU79"/>
<protein>
    <submittedName>
        <fullName evidence="2">Uncharacterized protein</fullName>
    </submittedName>
</protein>
<evidence type="ECO:0000313" key="2">
    <source>
        <dbReference type="EMBL" id="CAK5262715.1"/>
    </source>
</evidence>
<feature type="region of interest" description="Disordered" evidence="1">
    <location>
        <begin position="40"/>
        <end position="78"/>
    </location>
</feature>
<evidence type="ECO:0000313" key="3">
    <source>
        <dbReference type="Proteomes" id="UP001295794"/>
    </source>
</evidence>
<dbReference type="Proteomes" id="UP001295794">
    <property type="component" value="Unassembled WGS sequence"/>
</dbReference>
<evidence type="ECO:0000256" key="1">
    <source>
        <dbReference type="SAM" id="MobiDB-lite"/>
    </source>
</evidence>
<proteinExistence type="predicted"/>
<accession>A0AAD2GU79</accession>
<comment type="caution">
    <text evidence="2">The sequence shown here is derived from an EMBL/GenBank/DDBJ whole genome shotgun (WGS) entry which is preliminary data.</text>
</comment>
<dbReference type="EMBL" id="CAVNYO010000023">
    <property type="protein sequence ID" value="CAK5262715.1"/>
    <property type="molecule type" value="Genomic_DNA"/>
</dbReference>
<name>A0AAD2GU79_9AGAR</name>
<feature type="compositionally biased region" description="Basic residues" evidence="1">
    <location>
        <begin position="1"/>
        <end position="14"/>
    </location>
</feature>
<feature type="compositionally biased region" description="Polar residues" evidence="1">
    <location>
        <begin position="15"/>
        <end position="25"/>
    </location>
</feature>
<reference evidence="2" key="1">
    <citation type="submission" date="2023-11" db="EMBL/GenBank/DDBJ databases">
        <authorList>
            <person name="De Vega J J."/>
            <person name="De Vega J J."/>
        </authorList>
    </citation>
    <scope>NUCLEOTIDE SEQUENCE</scope>
</reference>